<comment type="similarity">
    <text evidence="2">Belongs to the metallo-beta-lactamase superfamily.</text>
</comment>
<evidence type="ECO:0000313" key="7">
    <source>
        <dbReference type="EMBL" id="NDY82593.1"/>
    </source>
</evidence>
<sequence>MTARYELLLRGNSLSFKGGFFGLCNVALVTTDEGKRILFDTGHYCVRKGLLAGLKERNLGPSDIDLVFLSHLHFDHCQNLDLFKGVTVCVGQTELDYARKPHPDDIFVPWKIHELLADFDVRVLPKTGEIAKGVEHFEVPGHTSGCQALRFTQPDGKRVVLAGDAIKYAKEIIARVGDMCFGSTEDSRQSIARICEGTDIVVPGHFPEIFRRDGVWLWDEPASIELMLR</sequence>
<evidence type="ECO:0000256" key="3">
    <source>
        <dbReference type="ARBA" id="ARBA00022723"/>
    </source>
</evidence>
<evidence type="ECO:0000256" key="4">
    <source>
        <dbReference type="ARBA" id="ARBA00022801"/>
    </source>
</evidence>
<name>A0A6B2QX83_9BURK</name>
<comment type="caution">
    <text evidence="7">The sequence shown here is derived from an EMBL/GenBank/DDBJ whole genome shotgun (WGS) entry which is preliminary data.</text>
</comment>
<dbReference type="GO" id="GO:0016787">
    <property type="term" value="F:hydrolase activity"/>
    <property type="evidence" value="ECO:0007669"/>
    <property type="project" value="UniProtKB-KW"/>
</dbReference>
<reference evidence="7" key="1">
    <citation type="submission" date="2020-02" db="EMBL/GenBank/DDBJ databases">
        <authorList>
            <person name="Chen W.-M."/>
        </authorList>
    </citation>
    <scope>NUCLEOTIDE SEQUENCE</scope>
    <source>
        <strain evidence="7">NBD-18</strain>
    </source>
</reference>
<dbReference type="InterPro" id="IPR051013">
    <property type="entry name" value="MBL_superfamily_lactonases"/>
</dbReference>
<dbReference type="SMART" id="SM00849">
    <property type="entry name" value="Lactamase_B"/>
    <property type="match status" value="1"/>
</dbReference>
<evidence type="ECO:0000256" key="2">
    <source>
        <dbReference type="ARBA" id="ARBA00007749"/>
    </source>
</evidence>
<organism evidence="7">
    <name type="scientific">Sheuella amnicola</name>
    <dbReference type="NCBI Taxonomy" id="2707330"/>
    <lineage>
        <taxon>Bacteria</taxon>
        <taxon>Pseudomonadati</taxon>
        <taxon>Pseudomonadota</taxon>
        <taxon>Betaproteobacteria</taxon>
        <taxon>Burkholderiales</taxon>
        <taxon>Alcaligenaceae</taxon>
        <taxon>Sheuella</taxon>
    </lineage>
</organism>
<keyword evidence="4 7" id="KW-0378">Hydrolase</keyword>
<gene>
    <name evidence="7" type="ORF">G3I67_05035</name>
</gene>
<feature type="domain" description="Metallo-beta-lactamase" evidence="6">
    <location>
        <begin position="23"/>
        <end position="205"/>
    </location>
</feature>
<evidence type="ECO:0000256" key="5">
    <source>
        <dbReference type="ARBA" id="ARBA00022833"/>
    </source>
</evidence>
<accession>A0A6B2QX83</accession>
<dbReference type="RefSeq" id="WP_163652196.1">
    <property type="nucleotide sequence ID" value="NZ_JAAGRN010000003.1"/>
</dbReference>
<comment type="cofactor">
    <cofactor evidence="1">
        <name>Zn(2+)</name>
        <dbReference type="ChEBI" id="CHEBI:29105"/>
    </cofactor>
</comment>
<keyword evidence="3" id="KW-0479">Metal-binding</keyword>
<dbReference type="Gene3D" id="3.60.15.10">
    <property type="entry name" value="Ribonuclease Z/Hydroxyacylglutathione hydrolase-like"/>
    <property type="match status" value="1"/>
</dbReference>
<dbReference type="SUPFAM" id="SSF56281">
    <property type="entry name" value="Metallo-hydrolase/oxidoreductase"/>
    <property type="match status" value="1"/>
</dbReference>
<dbReference type="InterPro" id="IPR036866">
    <property type="entry name" value="RibonucZ/Hydroxyglut_hydro"/>
</dbReference>
<keyword evidence="5" id="KW-0862">Zinc</keyword>
<dbReference type="GO" id="GO:0046872">
    <property type="term" value="F:metal ion binding"/>
    <property type="evidence" value="ECO:0007669"/>
    <property type="project" value="UniProtKB-KW"/>
</dbReference>
<dbReference type="Pfam" id="PF00753">
    <property type="entry name" value="Lactamase_B"/>
    <property type="match status" value="1"/>
</dbReference>
<evidence type="ECO:0000259" key="6">
    <source>
        <dbReference type="SMART" id="SM00849"/>
    </source>
</evidence>
<proteinExistence type="inferred from homology"/>
<dbReference type="PANTHER" id="PTHR42978">
    <property type="entry name" value="QUORUM-QUENCHING LACTONASE YTNP-RELATED-RELATED"/>
    <property type="match status" value="1"/>
</dbReference>
<evidence type="ECO:0000256" key="1">
    <source>
        <dbReference type="ARBA" id="ARBA00001947"/>
    </source>
</evidence>
<dbReference type="AlphaFoldDB" id="A0A6B2QX83"/>
<dbReference type="PANTHER" id="PTHR42978:SF2">
    <property type="entry name" value="102 KBASES UNSTABLE REGION: FROM 1 TO 119443"/>
    <property type="match status" value="1"/>
</dbReference>
<protein>
    <submittedName>
        <fullName evidence="7">MBL fold metallo-hydrolase</fullName>
    </submittedName>
</protein>
<dbReference type="InterPro" id="IPR001279">
    <property type="entry name" value="Metallo-B-lactamas"/>
</dbReference>
<dbReference type="EMBL" id="JAAGRN010000003">
    <property type="protein sequence ID" value="NDY82593.1"/>
    <property type="molecule type" value="Genomic_DNA"/>
</dbReference>